<feature type="repeat" description="WD" evidence="4">
    <location>
        <begin position="469"/>
        <end position="510"/>
    </location>
</feature>
<evidence type="ECO:0008006" key="8">
    <source>
        <dbReference type="Google" id="ProtNLM"/>
    </source>
</evidence>
<evidence type="ECO:0000256" key="2">
    <source>
        <dbReference type="ARBA" id="ARBA00022840"/>
    </source>
</evidence>
<dbReference type="Gene3D" id="2.130.10.10">
    <property type="entry name" value="YVTN repeat-like/Quinoprotein amine dehydrogenase"/>
    <property type="match status" value="2"/>
</dbReference>
<dbReference type="PROSITE" id="PS50294">
    <property type="entry name" value="WD_REPEATS_REGION"/>
    <property type="match status" value="1"/>
</dbReference>
<comment type="caution">
    <text evidence="6">The sequence shown here is derived from an EMBL/GenBank/DDBJ whole genome shotgun (WGS) entry which is preliminary data.</text>
</comment>
<reference evidence="7" key="1">
    <citation type="journal article" date="2019" name="Int. J. Syst. Evol. Microbiol.">
        <title>The Global Catalogue of Microorganisms (GCM) 10K type strain sequencing project: providing services to taxonomists for standard genome sequencing and annotation.</title>
        <authorList>
            <consortium name="The Broad Institute Genomics Platform"/>
            <consortium name="The Broad Institute Genome Sequencing Center for Infectious Disease"/>
            <person name="Wu L."/>
            <person name="Ma J."/>
        </authorList>
    </citation>
    <scope>NUCLEOTIDE SEQUENCE [LARGE SCALE GENOMIC DNA]</scope>
    <source>
        <strain evidence="7">CGMCC 4.7275</strain>
    </source>
</reference>
<dbReference type="SUPFAM" id="SSF53067">
    <property type="entry name" value="Actin-like ATPase domain"/>
    <property type="match status" value="2"/>
</dbReference>
<dbReference type="SUPFAM" id="SSF51230">
    <property type="entry name" value="Single hybrid motif"/>
    <property type="match status" value="1"/>
</dbReference>
<keyword evidence="2 5" id="KW-0067">ATP-binding</keyword>
<protein>
    <recommendedName>
        <fullName evidence="8">Hsp70 family protein</fullName>
    </recommendedName>
</protein>
<dbReference type="PROSITE" id="PS50082">
    <property type="entry name" value="WD_REPEATS_2"/>
    <property type="match status" value="2"/>
</dbReference>
<dbReference type="PRINTS" id="PR00301">
    <property type="entry name" value="HEATSHOCK70"/>
</dbReference>
<dbReference type="InterPro" id="IPR001680">
    <property type="entry name" value="WD40_rpt"/>
</dbReference>
<keyword evidence="3" id="KW-0143">Chaperone</keyword>
<dbReference type="InterPro" id="IPR015943">
    <property type="entry name" value="WD40/YVTN_repeat-like_dom_sf"/>
</dbReference>
<dbReference type="PANTHER" id="PTHR19375">
    <property type="entry name" value="HEAT SHOCK PROTEIN 70KDA"/>
    <property type="match status" value="1"/>
</dbReference>
<evidence type="ECO:0000256" key="4">
    <source>
        <dbReference type="PROSITE-ProRule" id="PRU00221"/>
    </source>
</evidence>
<dbReference type="InterPro" id="IPR043129">
    <property type="entry name" value="ATPase_NBD"/>
</dbReference>
<comment type="similarity">
    <text evidence="5">Belongs to the heat shock protein 70 family.</text>
</comment>
<keyword evidence="7" id="KW-1185">Reference proteome</keyword>
<dbReference type="EMBL" id="BMMV01000004">
    <property type="protein sequence ID" value="GGJ85277.1"/>
    <property type="molecule type" value="Genomic_DNA"/>
</dbReference>
<evidence type="ECO:0000256" key="3">
    <source>
        <dbReference type="ARBA" id="ARBA00023186"/>
    </source>
</evidence>
<accession>A0ABQ2E0R4</accession>
<evidence type="ECO:0000313" key="7">
    <source>
        <dbReference type="Proteomes" id="UP000660265"/>
    </source>
</evidence>
<organism evidence="6 7">
    <name type="scientific">Streptomyces camponoticapitis</name>
    <dbReference type="NCBI Taxonomy" id="1616125"/>
    <lineage>
        <taxon>Bacteria</taxon>
        <taxon>Bacillati</taxon>
        <taxon>Actinomycetota</taxon>
        <taxon>Actinomycetes</taxon>
        <taxon>Kitasatosporales</taxon>
        <taxon>Streptomycetaceae</taxon>
        <taxon>Streptomyces</taxon>
    </lineage>
</organism>
<dbReference type="Proteomes" id="UP000660265">
    <property type="component" value="Unassembled WGS sequence"/>
</dbReference>
<dbReference type="SMART" id="SM00320">
    <property type="entry name" value="WD40"/>
    <property type="match status" value="4"/>
</dbReference>
<proteinExistence type="inferred from homology"/>
<keyword evidence="4" id="KW-0853">WD repeat</keyword>
<gene>
    <name evidence="6" type="ORF">GCM10011583_16140</name>
</gene>
<dbReference type="SUPFAM" id="SSF101908">
    <property type="entry name" value="Putative isomerase YbhE"/>
    <property type="match status" value="1"/>
</dbReference>
<dbReference type="InterPro" id="IPR011053">
    <property type="entry name" value="Single_hybrid_motif"/>
</dbReference>
<keyword evidence="1 5" id="KW-0547">Nucleotide-binding</keyword>
<name>A0ABQ2E0R4_9ACTN</name>
<evidence type="ECO:0000256" key="5">
    <source>
        <dbReference type="RuleBase" id="RU003322"/>
    </source>
</evidence>
<dbReference type="Pfam" id="PF00012">
    <property type="entry name" value="HSP70"/>
    <property type="match status" value="1"/>
</dbReference>
<feature type="repeat" description="WD" evidence="4">
    <location>
        <begin position="706"/>
        <end position="739"/>
    </location>
</feature>
<evidence type="ECO:0000313" key="6">
    <source>
        <dbReference type="EMBL" id="GGJ85277.1"/>
    </source>
</evidence>
<dbReference type="InterPro" id="IPR013126">
    <property type="entry name" value="Hsp_70_fam"/>
</dbReference>
<dbReference type="Gene3D" id="3.30.420.40">
    <property type="match status" value="2"/>
</dbReference>
<dbReference type="Gene3D" id="3.90.640.10">
    <property type="entry name" value="Actin, Chain A, domain 4"/>
    <property type="match status" value="1"/>
</dbReference>
<evidence type="ECO:0000256" key="1">
    <source>
        <dbReference type="ARBA" id="ARBA00022741"/>
    </source>
</evidence>
<dbReference type="Pfam" id="PF00400">
    <property type="entry name" value="WD40"/>
    <property type="match status" value="2"/>
</dbReference>
<sequence>MILADLTAPVLCVDFGTSTTQAALLKGDEVRLLHDPVGGSSNWPSAVYAEGDTLLVGRAAERRKRVHPERYRHEFKRDLGQGAPIRLGGVSRTAEELLTTVLRTLRAEAERLSGWPVTEALLTFPASYGPKDPRRGAMLEAAAHAGLGVAELLPEPVAAALSPPAGKPFAPGDLILVYDFGGGTFDTALVRVGAAGHEVLGHGALEDCGGRDLDARVAEELQRKFAGVRPPTTGGTTPEAMLRAQLDLNDLSLELKEQLSSGENAEEFTRTDIQVTLDRKTLTGLATPLLDRTIDRCGNLIRAAKCDVSQITAVLTVGGTCRSPVVTDHLTRHFGAPIRQPENAQHAVVLGAAVWARATPARVIRPARPAPGITPLAWELPSGRAELIRQQTVTGDSFRAGDTLARIRDREGAIHHLIADTSGTVVNWHAQVRHTVHSGDWIVTTAAGASGAGSTASPQLPAEPPLMEWRAHQAPVGAVAFSPDGRFLATADHHGTVTIRNLITGESAPTVELARPVTALAVDSRRGLIAAGLEGGGIEIFDFAGETRLPSVGTEDEIETMTFGDAGAWLAAADGSGTLGWATDDWTELASEELRGDAGGLATRVGDALLLGDVRAFTLLDTLGDLDDGLLPLALFGGLTADGGGPLVAVTPGGVLSAGHRPGAVVRIDARHLAQVARSGSRLLLAGYTGGDIQLWSLAGGELLGDLGVSGEVLSMVFSPDGGRLAVGQDDGAVLIWNLTDDAPPVAPAGAMWAPGSGPS</sequence>